<feature type="region of interest" description="Disordered" evidence="1">
    <location>
        <begin position="1"/>
        <end position="69"/>
    </location>
</feature>
<evidence type="ECO:0000313" key="3">
    <source>
        <dbReference type="Proteomes" id="UP001165205"/>
    </source>
</evidence>
<accession>A0AAN5C3I8</accession>
<evidence type="ECO:0000313" key="2">
    <source>
        <dbReference type="EMBL" id="GMG36460.1"/>
    </source>
</evidence>
<evidence type="ECO:0000256" key="1">
    <source>
        <dbReference type="SAM" id="MobiDB-lite"/>
    </source>
</evidence>
<comment type="caution">
    <text evidence="2">The sequence shown here is derived from an EMBL/GenBank/DDBJ whole genome shotgun (WGS) entry which is preliminary data.</text>
</comment>
<gene>
    <name evidence="2" type="ORF">Aory04_001149000</name>
</gene>
<dbReference type="Proteomes" id="UP001165205">
    <property type="component" value="Unassembled WGS sequence"/>
</dbReference>
<proteinExistence type="predicted"/>
<sequence length="97" mass="10344">MASTYPRDVVGWKAPKIPGRPARTLSRDHSAFGKKPVATSPMGQPRDASIDSGPCQDSTSGAPYSKRALNNNTCPLKDSARSIGFNGQSLKLAQSHF</sequence>
<organism evidence="2 3">
    <name type="scientific">Aspergillus oryzae</name>
    <name type="common">Yellow koji mold</name>
    <dbReference type="NCBI Taxonomy" id="5062"/>
    <lineage>
        <taxon>Eukaryota</taxon>
        <taxon>Fungi</taxon>
        <taxon>Dikarya</taxon>
        <taxon>Ascomycota</taxon>
        <taxon>Pezizomycotina</taxon>
        <taxon>Eurotiomycetes</taxon>
        <taxon>Eurotiomycetidae</taxon>
        <taxon>Eurotiales</taxon>
        <taxon>Aspergillaceae</taxon>
        <taxon>Aspergillus</taxon>
        <taxon>Aspergillus subgen. Circumdati</taxon>
    </lineage>
</organism>
<feature type="compositionally biased region" description="Polar residues" evidence="1">
    <location>
        <begin position="55"/>
        <end position="69"/>
    </location>
</feature>
<dbReference type="EMBL" id="BSYA01000200">
    <property type="protein sequence ID" value="GMG36460.1"/>
    <property type="molecule type" value="Genomic_DNA"/>
</dbReference>
<dbReference type="AlphaFoldDB" id="A0AAN5C3I8"/>
<name>A0AAN5C3I8_ASPOZ</name>
<protein>
    <submittedName>
        <fullName evidence="2">Unnamed protein product</fullName>
    </submittedName>
</protein>
<reference evidence="2" key="1">
    <citation type="submission" date="2023-04" db="EMBL/GenBank/DDBJ databases">
        <title>Aspergillus oryzae NBRC 4228.</title>
        <authorList>
            <person name="Ichikawa N."/>
            <person name="Sato H."/>
            <person name="Tonouchi N."/>
        </authorList>
    </citation>
    <scope>NUCLEOTIDE SEQUENCE</scope>
    <source>
        <strain evidence="2">NBRC 4228</strain>
    </source>
</reference>